<dbReference type="Pfam" id="PF13426">
    <property type="entry name" value="PAS_9"/>
    <property type="match status" value="1"/>
</dbReference>
<dbReference type="KEGG" id="lww:115940106"/>
<dbReference type="AlphaFoldDB" id="A0A7F8QKJ0"/>
<dbReference type="InterPro" id="IPR035965">
    <property type="entry name" value="PAS-like_dom_sf"/>
</dbReference>
<dbReference type="Gene3D" id="3.30.450.20">
    <property type="entry name" value="PAS domain"/>
    <property type="match status" value="1"/>
</dbReference>
<dbReference type="RefSeq" id="XP_030881276.1">
    <property type="nucleotide sequence ID" value="XM_031025416.1"/>
</dbReference>
<gene>
    <name evidence="3" type="primary">LOC115940106</name>
</gene>
<dbReference type="GeneID" id="115940106"/>
<dbReference type="PROSITE" id="PS50113">
    <property type="entry name" value="PAC"/>
    <property type="match status" value="1"/>
</dbReference>
<accession>A0A7F8QKJ0</accession>
<dbReference type="GO" id="GO:0005242">
    <property type="term" value="F:inward rectifier potassium channel activity"/>
    <property type="evidence" value="ECO:0007669"/>
    <property type="project" value="TreeGrafter"/>
</dbReference>
<protein>
    <submittedName>
        <fullName evidence="3">Potassium voltage-gated channel subfamily H member 2-like</fullName>
    </submittedName>
</protein>
<feature type="domain" description="PAC" evidence="1">
    <location>
        <begin position="33"/>
        <end position="85"/>
    </location>
</feature>
<dbReference type="PANTHER" id="PTHR10217">
    <property type="entry name" value="VOLTAGE AND LIGAND GATED POTASSIUM CHANNEL"/>
    <property type="match status" value="1"/>
</dbReference>
<reference evidence="3" key="1">
    <citation type="submission" date="2025-08" db="UniProtKB">
        <authorList>
            <consortium name="RefSeq"/>
        </authorList>
    </citation>
    <scope>IDENTIFICATION</scope>
    <source>
        <tissue evidence="3">Liver</tissue>
    </source>
</reference>
<dbReference type="InterPro" id="IPR000700">
    <property type="entry name" value="PAS-assoc_C"/>
</dbReference>
<evidence type="ECO:0000313" key="2">
    <source>
        <dbReference type="Proteomes" id="UP000245341"/>
    </source>
</evidence>
<dbReference type="GO" id="GO:0060307">
    <property type="term" value="P:regulation of ventricular cardiac muscle cell membrane repolarization"/>
    <property type="evidence" value="ECO:0007669"/>
    <property type="project" value="TreeGrafter"/>
</dbReference>
<organism evidence="2 3">
    <name type="scientific">Leptonychotes weddellii</name>
    <name type="common">Weddell seal</name>
    <name type="synonym">Otaria weddellii</name>
    <dbReference type="NCBI Taxonomy" id="9713"/>
    <lineage>
        <taxon>Eukaryota</taxon>
        <taxon>Metazoa</taxon>
        <taxon>Chordata</taxon>
        <taxon>Craniata</taxon>
        <taxon>Vertebrata</taxon>
        <taxon>Euteleostomi</taxon>
        <taxon>Mammalia</taxon>
        <taxon>Eutheria</taxon>
        <taxon>Laurasiatheria</taxon>
        <taxon>Carnivora</taxon>
        <taxon>Caniformia</taxon>
        <taxon>Pinnipedia</taxon>
        <taxon>Phocidae</taxon>
        <taxon>Monachinae</taxon>
        <taxon>Lobodontini</taxon>
        <taxon>Leptonychotes</taxon>
    </lineage>
</organism>
<dbReference type="OrthoDB" id="432483at2759"/>
<name>A0A7F8QKJ0_LEPWE</name>
<dbReference type="SMART" id="SM00086">
    <property type="entry name" value="PAC"/>
    <property type="match status" value="1"/>
</dbReference>
<dbReference type="InterPro" id="IPR000014">
    <property type="entry name" value="PAS"/>
</dbReference>
<proteinExistence type="predicted"/>
<dbReference type="Proteomes" id="UP000245341">
    <property type="component" value="Unplaced"/>
</dbReference>
<dbReference type="GO" id="GO:0005886">
    <property type="term" value="C:plasma membrane"/>
    <property type="evidence" value="ECO:0007669"/>
    <property type="project" value="TreeGrafter"/>
</dbReference>
<dbReference type="PANTHER" id="PTHR10217:SF506">
    <property type="entry name" value="POTASSIUM VOLTAGE-GATED CHANNEL SUBFAMILY H MEMBER 2"/>
    <property type="match status" value="1"/>
</dbReference>
<sequence length="197" mass="20869">MQRPCTCDFLHGPRTQRRAAAQIAQALLGAEERKVEIAFYRKDGSCFLCLVDVVPVKNEDGAVIMFILNFEVVMEKDMVGSPAHDTNHRGPPSSWLAPGRAKTFRLKLPALLALTARESSARPGGAGSAGAPGAVVVDVDLTPAAPSRESLALDEVPAMDNHLTKSLVSSSACPPDPALPSTPWAVQHPPSPACPLM</sequence>
<keyword evidence="2" id="KW-1185">Reference proteome</keyword>
<dbReference type="InterPro" id="IPR050818">
    <property type="entry name" value="KCNH_animal-type"/>
</dbReference>
<evidence type="ECO:0000259" key="1">
    <source>
        <dbReference type="PROSITE" id="PS50113"/>
    </source>
</evidence>
<dbReference type="SUPFAM" id="SSF55785">
    <property type="entry name" value="PYP-like sensor domain (PAS domain)"/>
    <property type="match status" value="1"/>
</dbReference>
<evidence type="ECO:0000313" key="3">
    <source>
        <dbReference type="RefSeq" id="XP_030881276.1"/>
    </source>
</evidence>
<dbReference type="GO" id="GO:0086091">
    <property type="term" value="P:regulation of heart rate by cardiac conduction"/>
    <property type="evidence" value="ECO:0007669"/>
    <property type="project" value="TreeGrafter"/>
</dbReference>
<dbReference type="InterPro" id="IPR001610">
    <property type="entry name" value="PAC"/>
</dbReference>
<dbReference type="GO" id="GO:0086013">
    <property type="term" value="P:membrane repolarization during cardiac muscle cell action potential"/>
    <property type="evidence" value="ECO:0007669"/>
    <property type="project" value="TreeGrafter"/>
</dbReference>